<evidence type="ECO:0000256" key="2">
    <source>
        <dbReference type="ARBA" id="ARBA00022833"/>
    </source>
</evidence>
<keyword evidence="1 4" id="KW-0479">Metal-binding</keyword>
<accession>A0A7G9G928</accession>
<dbReference type="SUPFAM" id="SSF50129">
    <property type="entry name" value="GroES-like"/>
    <property type="match status" value="1"/>
</dbReference>
<dbReference type="AlphaFoldDB" id="A0A7G9G928"/>
<sequence length="351" mass="38589">MKTIAARMYGPHDLRVEEIELPELKPNQILIQLKACGICGSDLSCFMGQSTEGRYDIAPYTPGHEWAGQAVQVGSAVTSIKVGNKVVGDCLCPCYRCDNCKDGKMPSVCENMDEVGFLPTSAGGMAYYMITNEEYTHVIPDDWSYEMGALVENFNVGYWGVWGNHLDPDAQDICVIIGAGTIGLSAAMSCKASNATVIVVDPLESRRENAKKYGADYTIDPTACDVAEEVRRLTNSDGATVLVECSGSDAGIASCFEIAAPGARIAAIGHSHERMVPIKWERVIWKTLTIKGSAGTKFWFPRTIRFMSRIKNTYDFDGLVSHKFNFKEIHEAFDFALNNKAITQKVMLTFE</sequence>
<comment type="cofactor">
    <cofactor evidence="4">
        <name>Zn(2+)</name>
        <dbReference type="ChEBI" id="CHEBI:29105"/>
    </cofactor>
</comment>
<evidence type="ECO:0000256" key="4">
    <source>
        <dbReference type="RuleBase" id="RU361277"/>
    </source>
</evidence>
<keyword evidence="3" id="KW-0560">Oxidoreductase</keyword>
<keyword evidence="2 4" id="KW-0862">Zinc</keyword>
<evidence type="ECO:0000313" key="6">
    <source>
        <dbReference type="EMBL" id="QNM07310.1"/>
    </source>
</evidence>
<dbReference type="SUPFAM" id="SSF51735">
    <property type="entry name" value="NAD(P)-binding Rossmann-fold domains"/>
    <property type="match status" value="1"/>
</dbReference>
<dbReference type="SMART" id="SM00829">
    <property type="entry name" value="PKS_ER"/>
    <property type="match status" value="1"/>
</dbReference>
<comment type="similarity">
    <text evidence="4">Belongs to the zinc-containing alcohol dehydrogenase family.</text>
</comment>
<evidence type="ECO:0000313" key="7">
    <source>
        <dbReference type="Proteomes" id="UP000515860"/>
    </source>
</evidence>
<dbReference type="PROSITE" id="PS00059">
    <property type="entry name" value="ADH_ZINC"/>
    <property type="match status" value="1"/>
</dbReference>
<dbReference type="InterPro" id="IPR050129">
    <property type="entry name" value="Zn_alcohol_dh"/>
</dbReference>
<dbReference type="EMBL" id="CP060635">
    <property type="protein sequence ID" value="QNM07310.1"/>
    <property type="molecule type" value="Genomic_DNA"/>
</dbReference>
<dbReference type="Pfam" id="PF08240">
    <property type="entry name" value="ADH_N"/>
    <property type="match status" value="1"/>
</dbReference>
<dbReference type="InterPro" id="IPR013149">
    <property type="entry name" value="ADH-like_C"/>
</dbReference>
<protein>
    <submittedName>
        <fullName evidence="6">Alcohol dehydrogenase catalytic domain-containing protein</fullName>
    </submittedName>
</protein>
<feature type="domain" description="Enoyl reductase (ER)" evidence="5">
    <location>
        <begin position="10"/>
        <end position="348"/>
    </location>
</feature>
<dbReference type="InterPro" id="IPR013154">
    <property type="entry name" value="ADH-like_N"/>
</dbReference>
<evidence type="ECO:0000256" key="3">
    <source>
        <dbReference type="ARBA" id="ARBA00023002"/>
    </source>
</evidence>
<reference evidence="6 7" key="1">
    <citation type="submission" date="2020-08" db="EMBL/GenBank/DDBJ databases">
        <authorList>
            <person name="Liu C."/>
            <person name="Sun Q."/>
        </authorList>
    </citation>
    <scope>NUCLEOTIDE SEQUENCE [LARGE SCALE GENOMIC DNA]</scope>
    <source>
        <strain evidence="6 7">NSJ-29</strain>
    </source>
</reference>
<dbReference type="GO" id="GO:0016491">
    <property type="term" value="F:oxidoreductase activity"/>
    <property type="evidence" value="ECO:0007669"/>
    <property type="project" value="UniProtKB-KW"/>
</dbReference>
<dbReference type="InterPro" id="IPR036291">
    <property type="entry name" value="NAD(P)-bd_dom_sf"/>
</dbReference>
<dbReference type="PANTHER" id="PTHR43401:SF2">
    <property type="entry name" value="L-THREONINE 3-DEHYDROGENASE"/>
    <property type="match status" value="1"/>
</dbReference>
<organism evidence="6 7">
    <name type="scientific">Wansuia hejianensis</name>
    <dbReference type="NCBI Taxonomy" id="2763667"/>
    <lineage>
        <taxon>Bacteria</taxon>
        <taxon>Bacillati</taxon>
        <taxon>Bacillota</taxon>
        <taxon>Clostridia</taxon>
        <taxon>Lachnospirales</taxon>
        <taxon>Lachnospiraceae</taxon>
        <taxon>Wansuia</taxon>
    </lineage>
</organism>
<dbReference type="Pfam" id="PF00107">
    <property type="entry name" value="ADH_zinc_N"/>
    <property type="match status" value="1"/>
</dbReference>
<dbReference type="InterPro" id="IPR011032">
    <property type="entry name" value="GroES-like_sf"/>
</dbReference>
<dbReference type="InterPro" id="IPR002328">
    <property type="entry name" value="ADH_Zn_CS"/>
</dbReference>
<keyword evidence="7" id="KW-1185">Reference proteome</keyword>
<evidence type="ECO:0000256" key="1">
    <source>
        <dbReference type="ARBA" id="ARBA00022723"/>
    </source>
</evidence>
<evidence type="ECO:0000259" key="5">
    <source>
        <dbReference type="SMART" id="SM00829"/>
    </source>
</evidence>
<dbReference type="InterPro" id="IPR020843">
    <property type="entry name" value="ER"/>
</dbReference>
<dbReference type="RefSeq" id="WP_249328212.1">
    <property type="nucleotide sequence ID" value="NZ_CP060635.1"/>
</dbReference>
<dbReference type="Gene3D" id="3.40.50.720">
    <property type="entry name" value="NAD(P)-binding Rossmann-like Domain"/>
    <property type="match status" value="1"/>
</dbReference>
<dbReference type="Proteomes" id="UP000515860">
    <property type="component" value="Chromosome"/>
</dbReference>
<dbReference type="Gene3D" id="3.90.180.10">
    <property type="entry name" value="Medium-chain alcohol dehydrogenases, catalytic domain"/>
    <property type="match status" value="1"/>
</dbReference>
<proteinExistence type="inferred from homology"/>
<name>A0A7G9G928_9FIRM</name>
<dbReference type="GO" id="GO:0008270">
    <property type="term" value="F:zinc ion binding"/>
    <property type="evidence" value="ECO:0007669"/>
    <property type="project" value="InterPro"/>
</dbReference>
<dbReference type="KEGG" id="whj:H9Q79_10140"/>
<gene>
    <name evidence="6" type="ORF">H9Q79_10140</name>
</gene>
<dbReference type="PANTHER" id="PTHR43401">
    <property type="entry name" value="L-THREONINE 3-DEHYDROGENASE"/>
    <property type="match status" value="1"/>
</dbReference>